<dbReference type="Pfam" id="PF00176">
    <property type="entry name" value="SNF2-rel_dom"/>
    <property type="match status" value="1"/>
</dbReference>
<dbReference type="AlphaFoldDB" id="K2FXU2"/>
<proteinExistence type="predicted"/>
<dbReference type="SUPFAM" id="SSF52540">
    <property type="entry name" value="P-loop containing nucleoside triphosphate hydrolases"/>
    <property type="match status" value="2"/>
</dbReference>
<dbReference type="Gene3D" id="3.40.50.300">
    <property type="entry name" value="P-loop containing nucleotide triphosphate hydrolases"/>
    <property type="match status" value="1"/>
</dbReference>
<dbReference type="PROSITE" id="PS51194">
    <property type="entry name" value="HELICASE_CTER"/>
    <property type="match status" value="1"/>
</dbReference>
<organism evidence="2">
    <name type="scientific">uncultured bacterium</name>
    <name type="common">gcode 4</name>
    <dbReference type="NCBI Taxonomy" id="1234023"/>
    <lineage>
        <taxon>Bacteria</taxon>
        <taxon>environmental samples</taxon>
    </lineage>
</organism>
<sequence>MLNINISETLYIIEWDTQKLIKDVRFSLSLKRLFYSIDNELNITIPYIEWTKIETLEGIIKILDKFKVEYKLSNGINLALWKYKEELDSFEEFTENASKIRDNMFDDNPHLSEYFNDFQKILSSELSRELYPLQLLSSFHMAFSQNSCNFAVPWAWKTSIVYWAYAYLKSLPNDNPKHVDKLMIIWPLSSFRPWENEYVECFWKKTTVQRLSWDWSIKKTKKIEHLYSWNPSEITLINHWYVNVLEKEIKDFLKSNKTMVVVDEAHRIKNSQWVWWISAIEIAKEANSRIILTWTPVPNWYEDIYNLYQFIYPYHFKKILWIHLDQLKELSKSDYVDEERINSFINRISPYFIRIKKSDLKLPWINEHKVYVDMDSSQREIYDYIESKYINYFKQWSSWSLKDILNKAKLIRLRQACINPYLLNHTIQESLDKDDFDENYKWLPEEFQDNSDILHKIKNYMNDNVPKKYEKVLEIIQKEIIHNKQKVIIWTIFVQNAKFLQEYLKKNNINSKLLIWEIETSEREITIDKFNDPNNNEFQVVIANPFSVAESISLHKWCHNAIYIERDYNCSNFLQSKDRIHRVWLNASQITNYYYIISKDSIDEIINDRLNEKIKRMEQIINQDIPLFTILDDNDENDIIKNLLSDYARRNK</sequence>
<comment type="caution">
    <text evidence="2">The sequence shown here is derived from an EMBL/GenBank/DDBJ whole genome shotgun (WGS) entry which is preliminary data.</text>
</comment>
<dbReference type="InterPro" id="IPR038718">
    <property type="entry name" value="SNF2-like_sf"/>
</dbReference>
<dbReference type="Gene3D" id="3.40.50.10810">
    <property type="entry name" value="Tandem AAA-ATPase domain"/>
    <property type="match status" value="1"/>
</dbReference>
<accession>K2FXU2</accession>
<name>K2FXU2_9BACT</name>
<evidence type="ECO:0000259" key="1">
    <source>
        <dbReference type="PROSITE" id="PS51194"/>
    </source>
</evidence>
<dbReference type="EMBL" id="AMFJ01000701">
    <property type="protein sequence ID" value="EKE26712.1"/>
    <property type="molecule type" value="Genomic_DNA"/>
</dbReference>
<dbReference type="InterPro" id="IPR000330">
    <property type="entry name" value="SNF2_N"/>
</dbReference>
<gene>
    <name evidence="2" type="ORF">ACD_4C00185G0005</name>
</gene>
<feature type="domain" description="Helicase C-terminal" evidence="1">
    <location>
        <begin position="468"/>
        <end position="639"/>
    </location>
</feature>
<dbReference type="Pfam" id="PF00271">
    <property type="entry name" value="Helicase_C"/>
    <property type="match status" value="1"/>
</dbReference>
<protein>
    <recommendedName>
        <fullName evidence="1">Helicase C-terminal domain-containing protein</fullName>
    </recommendedName>
</protein>
<reference evidence="2" key="1">
    <citation type="journal article" date="2012" name="Science">
        <title>Fermentation, hydrogen, and sulfur metabolism in multiple uncultivated bacterial phyla.</title>
        <authorList>
            <person name="Wrighton K.C."/>
            <person name="Thomas B.C."/>
            <person name="Sharon I."/>
            <person name="Miller C.S."/>
            <person name="Castelle C.J."/>
            <person name="VerBerkmoes N.C."/>
            <person name="Wilkins M.J."/>
            <person name="Hettich R.L."/>
            <person name="Lipton M.S."/>
            <person name="Williams K.H."/>
            <person name="Long P.E."/>
            <person name="Banfield J.F."/>
        </authorList>
    </citation>
    <scope>NUCLEOTIDE SEQUENCE [LARGE SCALE GENOMIC DNA]</scope>
</reference>
<evidence type="ECO:0000313" key="2">
    <source>
        <dbReference type="EMBL" id="EKE26712.1"/>
    </source>
</evidence>
<dbReference type="GO" id="GO:0005524">
    <property type="term" value="F:ATP binding"/>
    <property type="evidence" value="ECO:0007669"/>
    <property type="project" value="InterPro"/>
</dbReference>
<dbReference type="PANTHER" id="PTHR10799">
    <property type="entry name" value="SNF2/RAD54 HELICASE FAMILY"/>
    <property type="match status" value="1"/>
</dbReference>
<dbReference type="InterPro" id="IPR027417">
    <property type="entry name" value="P-loop_NTPase"/>
</dbReference>
<dbReference type="InterPro" id="IPR001650">
    <property type="entry name" value="Helicase_C-like"/>
</dbReference>